<keyword evidence="9" id="KW-1185">Reference proteome</keyword>
<keyword evidence="6" id="KW-0238">DNA-binding</keyword>
<dbReference type="InterPro" id="IPR001356">
    <property type="entry name" value="HD"/>
</dbReference>
<comment type="pathway">
    <text evidence="4">Sphingolipid metabolism.</text>
</comment>
<comment type="subcellular location">
    <subcellularLocation>
        <location evidence="1">Endomembrane system</location>
        <topology evidence="1">Multi-pass membrane protein</topology>
    </subcellularLocation>
    <subcellularLocation>
        <location evidence="2">Endoplasmic reticulum membrane</location>
    </subcellularLocation>
    <subcellularLocation>
        <location evidence="6">Nucleus</location>
    </subcellularLocation>
</comment>
<comment type="caution">
    <text evidence="8">The sequence shown here is derived from an EMBL/GenBank/DDBJ whole genome shotgun (WGS) entry which is preliminary data.</text>
</comment>
<dbReference type="GO" id="GO:0005634">
    <property type="term" value="C:nucleus"/>
    <property type="evidence" value="ECO:0007669"/>
    <property type="project" value="UniProtKB-SubCell"/>
</dbReference>
<sequence length="146" mass="17683">FIARPLGIALGVPTKHSSVVKHNAFLERIFTKETRRPDGNRIKGLVKQLDWSTREVEKWFRKRRFQQHKVKIDKFTESCWRFGYYSFLFAYSATNIPQEKWFWNMSLYWHDFPFHSINSSISNLYFFELSFYISLMLCAPRDVKRK</sequence>
<dbReference type="SUPFAM" id="SSF46689">
    <property type="entry name" value="Homeodomain-like"/>
    <property type="match status" value="1"/>
</dbReference>
<gene>
    <name evidence="8" type="ORF">BSL78_09249</name>
</gene>
<dbReference type="EMBL" id="MRZV01000271">
    <property type="protein sequence ID" value="PIK53864.1"/>
    <property type="molecule type" value="Genomic_DNA"/>
</dbReference>
<dbReference type="InterPro" id="IPR016439">
    <property type="entry name" value="Lag1/Lac1-like"/>
</dbReference>
<evidence type="ECO:0000313" key="9">
    <source>
        <dbReference type="Proteomes" id="UP000230750"/>
    </source>
</evidence>
<dbReference type="GO" id="GO:0005789">
    <property type="term" value="C:endoplasmic reticulum membrane"/>
    <property type="evidence" value="ECO:0007669"/>
    <property type="project" value="UniProtKB-SubCell"/>
</dbReference>
<dbReference type="OrthoDB" id="537032at2759"/>
<evidence type="ECO:0000313" key="8">
    <source>
        <dbReference type="EMBL" id="PIK53864.1"/>
    </source>
</evidence>
<name>A0A2G8L0S5_STIJA</name>
<dbReference type="STRING" id="307972.A0A2G8L0S5"/>
<feature type="domain" description="Homeobox" evidence="7">
    <location>
        <begin position="26"/>
        <end position="70"/>
    </location>
</feature>
<feature type="non-terminal residue" evidence="8">
    <location>
        <position position="1"/>
    </location>
</feature>
<dbReference type="AlphaFoldDB" id="A0A2G8L0S5"/>
<dbReference type="InterPro" id="IPR009057">
    <property type="entry name" value="Homeodomain-like_sf"/>
</dbReference>
<evidence type="ECO:0000256" key="6">
    <source>
        <dbReference type="PROSITE-ProRule" id="PRU00108"/>
    </source>
</evidence>
<evidence type="ECO:0000259" key="7">
    <source>
        <dbReference type="PROSITE" id="PS50071"/>
    </source>
</evidence>
<dbReference type="Proteomes" id="UP000230750">
    <property type="component" value="Unassembled WGS sequence"/>
</dbReference>
<feature type="non-terminal residue" evidence="8">
    <location>
        <position position="146"/>
    </location>
</feature>
<dbReference type="GO" id="GO:0046513">
    <property type="term" value="P:ceramide biosynthetic process"/>
    <property type="evidence" value="ECO:0007669"/>
    <property type="project" value="InterPro"/>
</dbReference>
<evidence type="ECO:0000256" key="5">
    <source>
        <dbReference type="ARBA" id="ARBA00049036"/>
    </source>
</evidence>
<accession>A0A2G8L0S5</accession>
<dbReference type="PROSITE" id="PS50071">
    <property type="entry name" value="HOMEOBOX_2"/>
    <property type="match status" value="1"/>
</dbReference>
<dbReference type="Gene3D" id="1.10.10.60">
    <property type="entry name" value="Homeodomain-like"/>
    <property type="match status" value="1"/>
</dbReference>
<evidence type="ECO:0000256" key="2">
    <source>
        <dbReference type="ARBA" id="ARBA00004586"/>
    </source>
</evidence>
<evidence type="ECO:0000256" key="3">
    <source>
        <dbReference type="ARBA" id="ARBA00004760"/>
    </source>
</evidence>
<feature type="DNA-binding region" description="Homeobox" evidence="6">
    <location>
        <begin position="28"/>
        <end position="71"/>
    </location>
</feature>
<dbReference type="PANTHER" id="PTHR12560:SF0">
    <property type="entry name" value="LD18904P"/>
    <property type="match status" value="1"/>
</dbReference>
<dbReference type="FunFam" id="1.10.10.60:FF:000020">
    <property type="entry name" value="Ceramide synthase 5"/>
    <property type="match status" value="1"/>
</dbReference>
<evidence type="ECO:0000256" key="1">
    <source>
        <dbReference type="ARBA" id="ARBA00004127"/>
    </source>
</evidence>
<dbReference type="PANTHER" id="PTHR12560">
    <property type="entry name" value="LONGEVITY ASSURANCE FACTOR 1 LAG1"/>
    <property type="match status" value="1"/>
</dbReference>
<proteinExistence type="predicted"/>
<reference evidence="8 9" key="1">
    <citation type="journal article" date="2017" name="PLoS Biol.">
        <title>The sea cucumber genome provides insights into morphological evolution and visceral regeneration.</title>
        <authorList>
            <person name="Zhang X."/>
            <person name="Sun L."/>
            <person name="Yuan J."/>
            <person name="Sun Y."/>
            <person name="Gao Y."/>
            <person name="Zhang L."/>
            <person name="Li S."/>
            <person name="Dai H."/>
            <person name="Hamel J.F."/>
            <person name="Liu C."/>
            <person name="Yu Y."/>
            <person name="Liu S."/>
            <person name="Lin W."/>
            <person name="Guo K."/>
            <person name="Jin S."/>
            <person name="Xu P."/>
            <person name="Storey K.B."/>
            <person name="Huan P."/>
            <person name="Zhang T."/>
            <person name="Zhou Y."/>
            <person name="Zhang J."/>
            <person name="Lin C."/>
            <person name="Li X."/>
            <person name="Xing L."/>
            <person name="Huo D."/>
            <person name="Sun M."/>
            <person name="Wang L."/>
            <person name="Mercier A."/>
            <person name="Li F."/>
            <person name="Yang H."/>
            <person name="Xiang J."/>
        </authorList>
    </citation>
    <scope>NUCLEOTIDE SEQUENCE [LARGE SCALE GENOMIC DNA]</scope>
    <source>
        <strain evidence="8">Shaxun</strain>
        <tissue evidence="8">Muscle</tissue>
    </source>
</reference>
<evidence type="ECO:0000256" key="4">
    <source>
        <dbReference type="ARBA" id="ARBA00004991"/>
    </source>
</evidence>
<dbReference type="GO" id="GO:0050291">
    <property type="term" value="F:sphingosine N-acyltransferase activity"/>
    <property type="evidence" value="ECO:0007669"/>
    <property type="project" value="InterPro"/>
</dbReference>
<comment type="pathway">
    <text evidence="3">Lipid metabolism; sphingolipid metabolism.</text>
</comment>
<protein>
    <recommendedName>
        <fullName evidence="7">Homeobox domain-containing protein</fullName>
    </recommendedName>
</protein>
<dbReference type="CDD" id="cd00086">
    <property type="entry name" value="homeodomain"/>
    <property type="match status" value="1"/>
</dbReference>
<keyword evidence="6" id="KW-0371">Homeobox</keyword>
<dbReference type="GO" id="GO:0003677">
    <property type="term" value="F:DNA binding"/>
    <property type="evidence" value="ECO:0007669"/>
    <property type="project" value="UniProtKB-UniRule"/>
</dbReference>
<organism evidence="8 9">
    <name type="scientific">Stichopus japonicus</name>
    <name type="common">Sea cucumber</name>
    <dbReference type="NCBI Taxonomy" id="307972"/>
    <lineage>
        <taxon>Eukaryota</taxon>
        <taxon>Metazoa</taxon>
        <taxon>Echinodermata</taxon>
        <taxon>Eleutherozoa</taxon>
        <taxon>Echinozoa</taxon>
        <taxon>Holothuroidea</taxon>
        <taxon>Aspidochirotacea</taxon>
        <taxon>Aspidochirotida</taxon>
        <taxon>Stichopodidae</taxon>
        <taxon>Apostichopus</taxon>
    </lineage>
</organism>
<comment type="catalytic activity">
    <reaction evidence="5">
        <text>sphinganine + octadecanoyl-CoA = N-(octadecanoyl)-sphinganine + CoA + H(+)</text>
        <dbReference type="Rhea" id="RHEA:36547"/>
        <dbReference type="ChEBI" id="CHEBI:15378"/>
        <dbReference type="ChEBI" id="CHEBI:57287"/>
        <dbReference type="ChEBI" id="CHEBI:57394"/>
        <dbReference type="ChEBI" id="CHEBI:57817"/>
        <dbReference type="ChEBI" id="CHEBI:67033"/>
    </reaction>
    <physiologicalReaction direction="left-to-right" evidence="5">
        <dbReference type="Rhea" id="RHEA:36548"/>
    </physiologicalReaction>
</comment>
<keyword evidence="6" id="KW-0539">Nucleus</keyword>